<sequence length="405" mass="46832">MQQGIQHWAHTRKHELDWLRVLAFGLLIIYHIGMAYVADWGWHVKSNHQSEFLQNLMLWSNQWRMSLLFIISGAAVSFQLAREPSWRFATGITGRVLPALFFGMFIIVAPQVYIELKSKELLTDTNFFSFWQDYAGSAVGLGEPLPHAYIRGAYTNLTWNHLWYLPYLLAYCLVVWAIYPLIYNSYTAKIAPVVNALPKASIWLGLYILPIATLFIIGETLWQAYPTTFDLVNDWYNNARYFFVFVFGVLAVRSTTLWQAIHQLRTLSVVAATLTYALILFFIHGGELSTYIPWLNNYENTIRSILWPANTWLWLMAVLGYGQHFFSKPSKFISKANKGVFCFYIVHQTIIVVAVYWFNSYSLSPWLEPLFVIAITVLGCLGCYLAAQRYLREKGWAKQLIGIHE</sequence>
<comment type="caution">
    <text evidence="3">The sequence shown here is derived from an EMBL/GenBank/DDBJ whole genome shotgun (WGS) entry which is preliminary data.</text>
</comment>
<evidence type="ECO:0000313" key="4">
    <source>
        <dbReference type="Proteomes" id="UP001169760"/>
    </source>
</evidence>
<evidence type="ECO:0000313" key="3">
    <source>
        <dbReference type="EMBL" id="MDO6424328.1"/>
    </source>
</evidence>
<keyword evidence="1" id="KW-0472">Membrane</keyword>
<feature type="transmembrane region" description="Helical" evidence="1">
    <location>
        <begin position="21"/>
        <end position="42"/>
    </location>
</feature>
<organism evidence="3 4">
    <name type="scientific">Saccharophagus degradans</name>
    <dbReference type="NCBI Taxonomy" id="86304"/>
    <lineage>
        <taxon>Bacteria</taxon>
        <taxon>Pseudomonadati</taxon>
        <taxon>Pseudomonadota</taxon>
        <taxon>Gammaproteobacteria</taxon>
        <taxon>Cellvibrionales</taxon>
        <taxon>Cellvibrionaceae</taxon>
        <taxon>Saccharophagus</taxon>
    </lineage>
</organism>
<gene>
    <name evidence="3" type="ORF">Q4521_17720</name>
</gene>
<feature type="transmembrane region" description="Helical" evidence="1">
    <location>
        <begin position="62"/>
        <end position="80"/>
    </location>
</feature>
<protein>
    <submittedName>
        <fullName evidence="3">Acyltransferase</fullName>
        <ecNumber evidence="3">2.3.1.-</ecNumber>
    </submittedName>
</protein>
<feature type="transmembrane region" description="Helical" evidence="1">
    <location>
        <begin position="164"/>
        <end position="182"/>
    </location>
</feature>
<evidence type="ECO:0000259" key="2">
    <source>
        <dbReference type="Pfam" id="PF01757"/>
    </source>
</evidence>
<proteinExistence type="predicted"/>
<keyword evidence="3" id="KW-0012">Acyltransferase</keyword>
<dbReference type="Pfam" id="PF01757">
    <property type="entry name" value="Acyl_transf_3"/>
    <property type="match status" value="1"/>
</dbReference>
<dbReference type="AlphaFoldDB" id="A0AAW7XC74"/>
<feature type="transmembrane region" description="Helical" evidence="1">
    <location>
        <begin position="370"/>
        <end position="387"/>
    </location>
</feature>
<dbReference type="PANTHER" id="PTHR36927:SF3">
    <property type="entry name" value="GLUCANS BIOSYNTHESIS PROTEIN C"/>
    <property type="match status" value="1"/>
</dbReference>
<keyword evidence="1" id="KW-0812">Transmembrane</keyword>
<dbReference type="GO" id="GO:0016747">
    <property type="term" value="F:acyltransferase activity, transferring groups other than amino-acyl groups"/>
    <property type="evidence" value="ECO:0007669"/>
    <property type="project" value="InterPro"/>
</dbReference>
<feature type="transmembrane region" description="Helical" evidence="1">
    <location>
        <begin position="202"/>
        <end position="222"/>
    </location>
</feature>
<evidence type="ECO:0000256" key="1">
    <source>
        <dbReference type="SAM" id="Phobius"/>
    </source>
</evidence>
<feature type="transmembrane region" description="Helical" evidence="1">
    <location>
        <begin position="267"/>
        <end position="285"/>
    </location>
</feature>
<dbReference type="PANTHER" id="PTHR36927">
    <property type="entry name" value="BLR4337 PROTEIN"/>
    <property type="match status" value="1"/>
</dbReference>
<reference evidence="3" key="1">
    <citation type="submission" date="2023-07" db="EMBL/GenBank/DDBJ databases">
        <title>Genome content predicts the carbon catabolic preferences of heterotrophic bacteria.</title>
        <authorList>
            <person name="Gralka M."/>
        </authorList>
    </citation>
    <scope>NUCLEOTIDE SEQUENCE</scope>
    <source>
        <strain evidence="3">I3M17_2</strain>
    </source>
</reference>
<dbReference type="InterPro" id="IPR050623">
    <property type="entry name" value="Glucan_succinyl_AcylTrfase"/>
</dbReference>
<keyword evidence="3" id="KW-0808">Transferase</keyword>
<name>A0AAW7XC74_9GAMM</name>
<feature type="domain" description="Acyltransferase 3" evidence="2">
    <location>
        <begin position="14"/>
        <end position="385"/>
    </location>
</feature>
<feature type="transmembrane region" description="Helical" evidence="1">
    <location>
        <begin position="339"/>
        <end position="358"/>
    </location>
</feature>
<keyword evidence="1" id="KW-1133">Transmembrane helix</keyword>
<feature type="transmembrane region" description="Helical" evidence="1">
    <location>
        <begin position="92"/>
        <end position="114"/>
    </location>
</feature>
<dbReference type="EC" id="2.3.1.-" evidence="3"/>
<dbReference type="InterPro" id="IPR002656">
    <property type="entry name" value="Acyl_transf_3_dom"/>
</dbReference>
<feature type="transmembrane region" description="Helical" evidence="1">
    <location>
        <begin position="305"/>
        <end position="327"/>
    </location>
</feature>
<feature type="transmembrane region" description="Helical" evidence="1">
    <location>
        <begin position="242"/>
        <end position="260"/>
    </location>
</feature>
<dbReference type="RefSeq" id="WP_303493693.1">
    <property type="nucleotide sequence ID" value="NZ_JAUOPB010000014.1"/>
</dbReference>
<dbReference type="Proteomes" id="UP001169760">
    <property type="component" value="Unassembled WGS sequence"/>
</dbReference>
<accession>A0AAW7XC74</accession>
<dbReference type="EMBL" id="JAUOPB010000014">
    <property type="protein sequence ID" value="MDO6424328.1"/>
    <property type="molecule type" value="Genomic_DNA"/>
</dbReference>